<dbReference type="SMART" id="SM00028">
    <property type="entry name" value="TPR"/>
    <property type="match status" value="1"/>
</dbReference>
<reference evidence="1" key="1">
    <citation type="journal article" date="2014" name="Front. Microbiol.">
        <title>High frequency of phylogenetically diverse reductive dehalogenase-homologous genes in deep subseafloor sedimentary metagenomes.</title>
        <authorList>
            <person name="Kawai M."/>
            <person name="Futagami T."/>
            <person name="Toyoda A."/>
            <person name="Takaki Y."/>
            <person name="Nishi S."/>
            <person name="Hori S."/>
            <person name="Arai W."/>
            <person name="Tsubouchi T."/>
            <person name="Morono Y."/>
            <person name="Uchiyama I."/>
            <person name="Ito T."/>
            <person name="Fujiyama A."/>
            <person name="Inagaki F."/>
            <person name="Takami H."/>
        </authorList>
    </citation>
    <scope>NUCLEOTIDE SEQUENCE</scope>
    <source>
        <strain evidence="1">Expedition CK06-06</strain>
    </source>
</reference>
<gene>
    <name evidence="1" type="ORF">S03H2_35673</name>
</gene>
<dbReference type="Gene3D" id="1.25.40.10">
    <property type="entry name" value="Tetratricopeptide repeat domain"/>
    <property type="match status" value="1"/>
</dbReference>
<dbReference type="Pfam" id="PF13428">
    <property type="entry name" value="TPR_14"/>
    <property type="match status" value="1"/>
</dbReference>
<dbReference type="AlphaFoldDB" id="X1FY42"/>
<organism evidence="1">
    <name type="scientific">marine sediment metagenome</name>
    <dbReference type="NCBI Taxonomy" id="412755"/>
    <lineage>
        <taxon>unclassified sequences</taxon>
        <taxon>metagenomes</taxon>
        <taxon>ecological metagenomes</taxon>
    </lineage>
</organism>
<sequence>MELNVRQGKSDEAIQICDEIVNNLNNASAYILRARTFASLGEPNKAIEDFEHATTTEPKSVEAWVAKSDFYRSIG</sequence>
<accession>X1FY42</accession>
<evidence type="ECO:0000313" key="1">
    <source>
        <dbReference type="EMBL" id="GAH49922.1"/>
    </source>
</evidence>
<dbReference type="InterPro" id="IPR011990">
    <property type="entry name" value="TPR-like_helical_dom_sf"/>
</dbReference>
<dbReference type="PROSITE" id="PS50005">
    <property type="entry name" value="TPR"/>
    <property type="match status" value="1"/>
</dbReference>
<name>X1FY42_9ZZZZ</name>
<dbReference type="InterPro" id="IPR019734">
    <property type="entry name" value="TPR_rpt"/>
</dbReference>
<protein>
    <submittedName>
        <fullName evidence="1">Uncharacterized protein</fullName>
    </submittedName>
</protein>
<proteinExistence type="predicted"/>
<dbReference type="EMBL" id="BARU01021840">
    <property type="protein sequence ID" value="GAH49922.1"/>
    <property type="molecule type" value="Genomic_DNA"/>
</dbReference>
<comment type="caution">
    <text evidence="1">The sequence shown here is derived from an EMBL/GenBank/DDBJ whole genome shotgun (WGS) entry which is preliminary data.</text>
</comment>
<dbReference type="SUPFAM" id="SSF48452">
    <property type="entry name" value="TPR-like"/>
    <property type="match status" value="1"/>
</dbReference>
<feature type="non-terminal residue" evidence="1">
    <location>
        <position position="75"/>
    </location>
</feature>